<comment type="caution">
    <text evidence="4">The sequence shown here is derived from an EMBL/GenBank/DDBJ whole genome shotgun (WGS) entry which is preliminary data.</text>
</comment>
<keyword evidence="5" id="KW-1185">Reference proteome</keyword>
<dbReference type="AlphaFoldDB" id="A0ABD3UX09"/>
<name>A0ABD3UX09_SINWO</name>
<dbReference type="EMBL" id="JBJQND010000015">
    <property type="protein sequence ID" value="KAL3852943.1"/>
    <property type="molecule type" value="Genomic_DNA"/>
</dbReference>
<evidence type="ECO:0000256" key="2">
    <source>
        <dbReference type="SAM" id="Phobius"/>
    </source>
</evidence>
<sequence>MIEGIFILIFAWSIAIVSADYECFYSDGRTLSCDSCCEYNCCETTTGTSSVYIGSGIAGSLFFVALLIGCCIRRRRVIIRGQALAQQPNRVVVVNRTICTARSAPGVAPMYNSNVPQTGSYAYEQVTVAGITPPPYSPRKDDSKADPPPPYSAC</sequence>
<evidence type="ECO:0000313" key="5">
    <source>
        <dbReference type="Proteomes" id="UP001634394"/>
    </source>
</evidence>
<keyword evidence="3" id="KW-0732">Signal</keyword>
<feature type="signal peptide" evidence="3">
    <location>
        <begin position="1"/>
        <end position="19"/>
    </location>
</feature>
<keyword evidence="2" id="KW-0472">Membrane</keyword>
<evidence type="ECO:0000256" key="1">
    <source>
        <dbReference type="SAM" id="MobiDB-lite"/>
    </source>
</evidence>
<proteinExistence type="predicted"/>
<feature type="chain" id="PRO_5044852820" evidence="3">
    <location>
        <begin position="20"/>
        <end position="154"/>
    </location>
</feature>
<feature type="transmembrane region" description="Helical" evidence="2">
    <location>
        <begin position="52"/>
        <end position="72"/>
    </location>
</feature>
<dbReference type="Proteomes" id="UP001634394">
    <property type="component" value="Unassembled WGS sequence"/>
</dbReference>
<gene>
    <name evidence="4" type="ORF">ACJMK2_016548</name>
</gene>
<evidence type="ECO:0000256" key="3">
    <source>
        <dbReference type="SAM" id="SignalP"/>
    </source>
</evidence>
<keyword evidence="2" id="KW-1133">Transmembrane helix</keyword>
<protein>
    <submittedName>
        <fullName evidence="4">Uncharacterized protein</fullName>
    </submittedName>
</protein>
<feature type="region of interest" description="Disordered" evidence="1">
    <location>
        <begin position="132"/>
        <end position="154"/>
    </location>
</feature>
<reference evidence="4 5" key="1">
    <citation type="submission" date="2024-11" db="EMBL/GenBank/DDBJ databases">
        <title>Chromosome-level genome assembly of the freshwater bivalve Anodonta woodiana.</title>
        <authorList>
            <person name="Chen X."/>
        </authorList>
    </citation>
    <scope>NUCLEOTIDE SEQUENCE [LARGE SCALE GENOMIC DNA]</scope>
    <source>
        <strain evidence="4">MN2024</strain>
        <tissue evidence="4">Gills</tissue>
    </source>
</reference>
<accession>A0ABD3UX09</accession>
<evidence type="ECO:0000313" key="4">
    <source>
        <dbReference type="EMBL" id="KAL3852943.1"/>
    </source>
</evidence>
<keyword evidence="2" id="KW-0812">Transmembrane</keyword>
<organism evidence="4 5">
    <name type="scientific">Sinanodonta woodiana</name>
    <name type="common">Chinese pond mussel</name>
    <name type="synonym">Anodonta woodiana</name>
    <dbReference type="NCBI Taxonomy" id="1069815"/>
    <lineage>
        <taxon>Eukaryota</taxon>
        <taxon>Metazoa</taxon>
        <taxon>Spiralia</taxon>
        <taxon>Lophotrochozoa</taxon>
        <taxon>Mollusca</taxon>
        <taxon>Bivalvia</taxon>
        <taxon>Autobranchia</taxon>
        <taxon>Heteroconchia</taxon>
        <taxon>Palaeoheterodonta</taxon>
        <taxon>Unionida</taxon>
        <taxon>Unionoidea</taxon>
        <taxon>Unionidae</taxon>
        <taxon>Unioninae</taxon>
        <taxon>Sinanodonta</taxon>
    </lineage>
</organism>